<keyword evidence="8" id="KW-0966">Cell projection</keyword>
<dbReference type="GO" id="GO:0005856">
    <property type="term" value="C:cytoskeleton"/>
    <property type="evidence" value="ECO:0007669"/>
    <property type="project" value="UniProtKB-SubCell"/>
</dbReference>
<dbReference type="GO" id="GO:0005929">
    <property type="term" value="C:cilium"/>
    <property type="evidence" value="ECO:0007669"/>
    <property type="project" value="UniProtKB-SubCell"/>
</dbReference>
<dbReference type="EMBL" id="LWCA01002506">
    <property type="protein sequence ID" value="OAF63823.1"/>
    <property type="molecule type" value="Genomic_DNA"/>
</dbReference>
<evidence type="ECO:0000256" key="6">
    <source>
        <dbReference type="ARBA" id="ARBA00023054"/>
    </source>
</evidence>
<evidence type="ECO:0000256" key="7">
    <source>
        <dbReference type="ARBA" id="ARBA00023212"/>
    </source>
</evidence>
<comment type="caution">
    <text evidence="11">The sequence shown here is derived from an EMBL/GenBank/DDBJ whole genome shotgun (WGS) entry which is preliminary data.</text>
</comment>
<reference evidence="11 12" key="1">
    <citation type="submission" date="2016-04" db="EMBL/GenBank/DDBJ databases">
        <title>The genome of Intoshia linei affirms orthonectids as highly simplified spiralians.</title>
        <authorList>
            <person name="Mikhailov K.V."/>
            <person name="Slusarev G.S."/>
            <person name="Nikitin M.A."/>
            <person name="Logacheva M.D."/>
            <person name="Penin A."/>
            <person name="Aleoshin V."/>
            <person name="Panchin Y.V."/>
        </authorList>
    </citation>
    <scope>NUCLEOTIDE SEQUENCE [LARGE SCALE GENOMIC DNA]</scope>
    <source>
        <strain evidence="11">Intl2013</strain>
        <tissue evidence="11">Whole animal</tissue>
    </source>
</reference>
<proteinExistence type="predicted"/>
<feature type="coiled-coil region" evidence="9">
    <location>
        <begin position="142"/>
        <end position="169"/>
    </location>
</feature>
<feature type="compositionally biased region" description="Acidic residues" evidence="10">
    <location>
        <begin position="1"/>
        <end position="10"/>
    </location>
</feature>
<keyword evidence="3" id="KW-0963">Cytoplasm</keyword>
<protein>
    <submittedName>
        <fullName evidence="11">Uncharacterized protein</fullName>
    </submittedName>
</protein>
<feature type="non-terminal residue" evidence="11">
    <location>
        <position position="1"/>
    </location>
</feature>
<dbReference type="PANTHER" id="PTHR14885:SF3">
    <property type="entry name" value="CILIA- AND FLAGELLA-ASSOCIATED PROTEIN 44"/>
    <property type="match status" value="1"/>
</dbReference>
<accession>A0A177AR22</accession>
<evidence type="ECO:0000256" key="3">
    <source>
        <dbReference type="ARBA" id="ARBA00022490"/>
    </source>
</evidence>
<keyword evidence="5" id="KW-0677">Repeat</keyword>
<keyword evidence="12" id="KW-1185">Reference proteome</keyword>
<evidence type="ECO:0000256" key="10">
    <source>
        <dbReference type="SAM" id="MobiDB-lite"/>
    </source>
</evidence>
<keyword evidence="6 9" id="KW-0175">Coiled coil</keyword>
<gene>
    <name evidence="11" type="ORF">A3Q56_08470</name>
</gene>
<evidence type="ECO:0000313" key="12">
    <source>
        <dbReference type="Proteomes" id="UP000078046"/>
    </source>
</evidence>
<dbReference type="AlphaFoldDB" id="A0A177AR22"/>
<comment type="subcellular location">
    <subcellularLocation>
        <location evidence="1">Cell projection</location>
        <location evidence="1">Cilium</location>
    </subcellularLocation>
    <subcellularLocation>
        <location evidence="2">Cytoplasm</location>
        <location evidence="2">Cytoskeleton</location>
    </subcellularLocation>
</comment>
<organism evidence="11 12">
    <name type="scientific">Intoshia linei</name>
    <dbReference type="NCBI Taxonomy" id="1819745"/>
    <lineage>
        <taxon>Eukaryota</taxon>
        <taxon>Metazoa</taxon>
        <taxon>Spiralia</taxon>
        <taxon>Lophotrochozoa</taxon>
        <taxon>Mesozoa</taxon>
        <taxon>Orthonectida</taxon>
        <taxon>Rhopaluridae</taxon>
        <taxon>Intoshia</taxon>
    </lineage>
</organism>
<evidence type="ECO:0000256" key="8">
    <source>
        <dbReference type="ARBA" id="ARBA00023273"/>
    </source>
</evidence>
<dbReference type="PANTHER" id="PTHR14885">
    <property type="entry name" value="CILIA- AND FLAGELLA-ASSOCIATED PROTEIN 43-RELATED"/>
    <property type="match status" value="1"/>
</dbReference>
<evidence type="ECO:0000313" key="11">
    <source>
        <dbReference type="EMBL" id="OAF63823.1"/>
    </source>
</evidence>
<evidence type="ECO:0000256" key="2">
    <source>
        <dbReference type="ARBA" id="ARBA00004245"/>
    </source>
</evidence>
<feature type="region of interest" description="Disordered" evidence="10">
    <location>
        <begin position="1"/>
        <end position="25"/>
    </location>
</feature>
<evidence type="ECO:0000256" key="4">
    <source>
        <dbReference type="ARBA" id="ARBA00022574"/>
    </source>
</evidence>
<sequence length="180" mass="20933">DEDDFEDSEYGSEMSFSLSEESESDENYEYYLDSCPIGCDINTYNNVVNLRKNRVDIEDILSEEKKNKDIISKELDILKKRQNNLTSVLEAIENELEAFQLEKQKSVNELGVVVPLYLDQLQCINDSEDATTILPDDLSSCLIFDINNIEKLQRQIVILENEKFQQKRLQRYNFDLISLG</sequence>
<dbReference type="Proteomes" id="UP000078046">
    <property type="component" value="Unassembled WGS sequence"/>
</dbReference>
<evidence type="ECO:0000256" key="9">
    <source>
        <dbReference type="SAM" id="Coils"/>
    </source>
</evidence>
<keyword evidence="4" id="KW-0853">WD repeat</keyword>
<dbReference type="OrthoDB" id="1935234at2759"/>
<evidence type="ECO:0000256" key="1">
    <source>
        <dbReference type="ARBA" id="ARBA00004138"/>
    </source>
</evidence>
<name>A0A177AR22_9BILA</name>
<feature type="coiled-coil region" evidence="9">
    <location>
        <begin position="61"/>
        <end position="109"/>
    </location>
</feature>
<evidence type="ECO:0000256" key="5">
    <source>
        <dbReference type="ARBA" id="ARBA00022737"/>
    </source>
</evidence>
<keyword evidence="7" id="KW-0206">Cytoskeleton</keyword>